<dbReference type="EMBL" id="BSXU01000459">
    <property type="protein sequence ID" value="GMG20746.1"/>
    <property type="molecule type" value="Genomic_DNA"/>
</dbReference>
<accession>A0A9W6YN18</accession>
<dbReference type="AlphaFoldDB" id="A0A9W6YN18"/>
<proteinExistence type="predicted"/>
<evidence type="ECO:0000313" key="1">
    <source>
        <dbReference type="EMBL" id="GMG20746.1"/>
    </source>
</evidence>
<sequence length="164" mass="18729">MVQMGLESSGSIHYASSPDFVKAAMNNEYGEYSVQCMSDCFDEMLKNFSNFKNKFRGDPQLDVFLNDPVPMYIPKSYSKSRSAYSVLADFQKAQLICAVLKNVLSNKFWKDNATAQKVLRRTLCEKVEYSDIQRDRIISLLNFVDKENCPFLSSRVIAQYAGLL</sequence>
<comment type="caution">
    <text evidence="1">The sequence shown here is derived from an EMBL/GenBank/DDBJ whole genome shotgun (WGS) entry which is preliminary data.</text>
</comment>
<gene>
    <name evidence="1" type="ORF">Amon01_000147000</name>
</gene>
<dbReference type="Proteomes" id="UP001165063">
    <property type="component" value="Unassembled WGS sequence"/>
</dbReference>
<reference evidence="1" key="1">
    <citation type="submission" date="2023-04" db="EMBL/GenBank/DDBJ databases">
        <title>Ambrosiozyma monospora NBRC 1965.</title>
        <authorList>
            <person name="Ichikawa N."/>
            <person name="Sato H."/>
            <person name="Tonouchi N."/>
        </authorList>
    </citation>
    <scope>NUCLEOTIDE SEQUENCE</scope>
    <source>
        <strain evidence="1">NBRC 1965</strain>
    </source>
</reference>
<name>A0A9W6YN18_AMBMO</name>
<organism evidence="1 2">
    <name type="scientific">Ambrosiozyma monospora</name>
    <name type="common">Yeast</name>
    <name type="synonym">Endomycopsis monosporus</name>
    <dbReference type="NCBI Taxonomy" id="43982"/>
    <lineage>
        <taxon>Eukaryota</taxon>
        <taxon>Fungi</taxon>
        <taxon>Dikarya</taxon>
        <taxon>Ascomycota</taxon>
        <taxon>Saccharomycotina</taxon>
        <taxon>Pichiomycetes</taxon>
        <taxon>Pichiales</taxon>
        <taxon>Pichiaceae</taxon>
        <taxon>Ambrosiozyma</taxon>
    </lineage>
</organism>
<evidence type="ECO:0000313" key="2">
    <source>
        <dbReference type="Proteomes" id="UP001165063"/>
    </source>
</evidence>
<keyword evidence="2" id="KW-1185">Reference proteome</keyword>
<protein>
    <submittedName>
        <fullName evidence="1">Unnamed protein product</fullName>
    </submittedName>
</protein>